<dbReference type="PANTHER" id="PTHR43542:SF1">
    <property type="entry name" value="METHYLTRANSFERASE"/>
    <property type="match status" value="1"/>
</dbReference>
<sequence length="193" mass="21641">MAKSKNKSNSSGSVRIIGGRWRGRKISFADLSDLRPTPDRVRETVFNWLQADLGGAHCLDAFAGSGVLGFEAASRGARSVDLVEQDKQAFALLNATQQQLQAGECRLFRQDVRMMLTETSQPYDVVFLDPPYRLQYWQSVAELLEERKLLQPHSLIYLEYPAGQAVPVLPENWQMQKSKTAGDVTYCLFARAA</sequence>
<dbReference type="PANTHER" id="PTHR43542">
    <property type="entry name" value="METHYLTRANSFERASE"/>
    <property type="match status" value="1"/>
</dbReference>
<evidence type="ECO:0000256" key="3">
    <source>
        <dbReference type="ARBA" id="ARBA00012141"/>
    </source>
</evidence>
<organism evidence="9 10">
    <name type="scientific">Methylophaga frappieri (strain ATCC BAA-2434 / DSM 25690 / JAM7)</name>
    <dbReference type="NCBI Taxonomy" id="754477"/>
    <lineage>
        <taxon>Bacteria</taxon>
        <taxon>Pseudomonadati</taxon>
        <taxon>Pseudomonadota</taxon>
        <taxon>Gammaproteobacteria</taxon>
        <taxon>Thiotrichales</taxon>
        <taxon>Piscirickettsiaceae</taxon>
        <taxon>Methylophaga</taxon>
    </lineage>
</organism>
<dbReference type="PROSITE" id="PS00092">
    <property type="entry name" value="N6_MTASE"/>
    <property type="match status" value="1"/>
</dbReference>
<dbReference type="GO" id="GO:0003676">
    <property type="term" value="F:nucleic acid binding"/>
    <property type="evidence" value="ECO:0007669"/>
    <property type="project" value="InterPro"/>
</dbReference>
<dbReference type="RefSeq" id="WP_014703198.1">
    <property type="nucleotide sequence ID" value="NC_017856.1"/>
</dbReference>
<comment type="similarity">
    <text evidence="2 8">Belongs to the methyltransferase superfamily. RsmD family.</text>
</comment>
<dbReference type="eggNOG" id="COG0742">
    <property type="taxonomic scope" value="Bacteria"/>
</dbReference>
<evidence type="ECO:0000256" key="5">
    <source>
        <dbReference type="ARBA" id="ARBA00022603"/>
    </source>
</evidence>
<keyword evidence="8" id="KW-0949">S-adenosyl-L-methionine</keyword>
<dbReference type="CDD" id="cd02440">
    <property type="entry name" value="AdoMet_MTases"/>
    <property type="match status" value="1"/>
</dbReference>
<accession>I1YFT3</accession>
<dbReference type="InterPro" id="IPR029063">
    <property type="entry name" value="SAM-dependent_MTases_sf"/>
</dbReference>
<dbReference type="EMBL" id="CP003380">
    <property type="protein sequence ID" value="AFJ01776.1"/>
    <property type="molecule type" value="Genomic_DNA"/>
</dbReference>
<evidence type="ECO:0000256" key="4">
    <source>
        <dbReference type="ARBA" id="ARBA00013682"/>
    </source>
</evidence>
<evidence type="ECO:0000256" key="1">
    <source>
        <dbReference type="ARBA" id="ARBA00002649"/>
    </source>
</evidence>
<gene>
    <name evidence="9" type="ordered locus">Q7C_604</name>
</gene>
<keyword evidence="8" id="KW-0698">rRNA processing</keyword>
<comment type="catalytic activity">
    <reaction evidence="7 8">
        <text>guanosine(966) in 16S rRNA + S-adenosyl-L-methionine = N(2)-methylguanosine(966) in 16S rRNA + S-adenosyl-L-homocysteine + H(+)</text>
        <dbReference type="Rhea" id="RHEA:23548"/>
        <dbReference type="Rhea" id="RHEA-COMP:10211"/>
        <dbReference type="Rhea" id="RHEA-COMP:10212"/>
        <dbReference type="ChEBI" id="CHEBI:15378"/>
        <dbReference type="ChEBI" id="CHEBI:57856"/>
        <dbReference type="ChEBI" id="CHEBI:59789"/>
        <dbReference type="ChEBI" id="CHEBI:74269"/>
        <dbReference type="ChEBI" id="CHEBI:74481"/>
        <dbReference type="EC" id="2.1.1.171"/>
    </reaction>
</comment>
<dbReference type="GO" id="GO:0052913">
    <property type="term" value="F:16S rRNA (guanine(966)-N(2))-methyltransferase activity"/>
    <property type="evidence" value="ECO:0007669"/>
    <property type="project" value="UniProtKB-EC"/>
</dbReference>
<evidence type="ECO:0000313" key="9">
    <source>
        <dbReference type="EMBL" id="AFJ01776.1"/>
    </source>
</evidence>
<dbReference type="HOGENOM" id="CLU_075826_2_2_6"/>
<evidence type="ECO:0000313" key="10">
    <source>
        <dbReference type="Proteomes" id="UP000009145"/>
    </source>
</evidence>
<dbReference type="KEGG" id="mec:Q7C_604"/>
<evidence type="ECO:0000256" key="6">
    <source>
        <dbReference type="ARBA" id="ARBA00022679"/>
    </source>
</evidence>
<proteinExistence type="inferred from homology"/>
<dbReference type="EC" id="2.1.1.171" evidence="3 8"/>
<dbReference type="OrthoDB" id="9803017at2"/>
<evidence type="ECO:0000256" key="2">
    <source>
        <dbReference type="ARBA" id="ARBA00005269"/>
    </source>
</evidence>
<dbReference type="Proteomes" id="UP000009145">
    <property type="component" value="Chromosome"/>
</dbReference>
<dbReference type="NCBIfam" id="TIGR00095">
    <property type="entry name" value="16S rRNA (guanine(966)-N(2))-methyltransferase RsmD"/>
    <property type="match status" value="1"/>
</dbReference>
<dbReference type="Gene3D" id="3.40.50.150">
    <property type="entry name" value="Vaccinia Virus protein VP39"/>
    <property type="match status" value="1"/>
</dbReference>
<dbReference type="PATRIC" id="fig|754477.3.peg.597"/>
<dbReference type="InterPro" id="IPR002052">
    <property type="entry name" value="DNA_methylase_N6_adenine_CS"/>
</dbReference>
<evidence type="ECO:0000256" key="8">
    <source>
        <dbReference type="PIRNR" id="PIRNR004553"/>
    </source>
</evidence>
<dbReference type="AlphaFoldDB" id="I1YFT3"/>
<keyword evidence="5 8" id="KW-0489">Methyltransferase</keyword>
<keyword evidence="10" id="KW-1185">Reference proteome</keyword>
<evidence type="ECO:0000256" key="7">
    <source>
        <dbReference type="ARBA" id="ARBA00048326"/>
    </source>
</evidence>
<reference evidence="9 10" key="1">
    <citation type="journal article" date="2012" name="J. Bacteriol.">
        <title>Complete genome sequences of Methylophaga sp. strain JAM1 and Methylophaga sp. strain JAM7.</title>
        <authorList>
            <person name="Villeneuve C."/>
            <person name="Martineau C."/>
            <person name="Mauffrey F."/>
            <person name="Villemur R."/>
        </authorList>
    </citation>
    <scope>NUCLEOTIDE SEQUENCE [LARGE SCALE GENOMIC DNA]</scope>
    <source>
        <strain evidence="9 10">JAM7</strain>
    </source>
</reference>
<comment type="function">
    <text evidence="1 8">Specifically methylates the guanine in position 966 of 16S rRNA in the assembled 30S particle.</text>
</comment>
<dbReference type="PIRSF" id="PIRSF004553">
    <property type="entry name" value="CHP00095"/>
    <property type="match status" value="1"/>
</dbReference>
<dbReference type="SUPFAM" id="SSF53335">
    <property type="entry name" value="S-adenosyl-L-methionine-dependent methyltransferases"/>
    <property type="match status" value="1"/>
</dbReference>
<dbReference type="InterPro" id="IPR004398">
    <property type="entry name" value="RNA_MeTrfase_RsmD"/>
</dbReference>
<protein>
    <recommendedName>
        <fullName evidence="4 8">Ribosomal RNA small subunit methyltransferase D</fullName>
        <ecNumber evidence="3 8">2.1.1.171</ecNumber>
    </recommendedName>
</protein>
<name>I1YFT3_METFJ</name>
<keyword evidence="6 8" id="KW-0808">Transferase</keyword>
<dbReference type="Pfam" id="PF03602">
    <property type="entry name" value="Cons_hypoth95"/>
    <property type="match status" value="1"/>
</dbReference>
<dbReference type="STRING" id="754477.Q7C_604"/>